<dbReference type="RefSeq" id="WP_035601714.1">
    <property type="nucleotide sequence ID" value="NZ_ARYM01000029.1"/>
</dbReference>
<dbReference type="AlphaFoldDB" id="A0A062VEN7"/>
<name>A0A062VEN7_9PROT</name>
<comment type="caution">
    <text evidence="1">The sequence shown here is derived from an EMBL/GenBank/DDBJ whole genome shotgun (WGS) entry which is preliminary data.</text>
</comment>
<dbReference type="Pfam" id="PF10711">
    <property type="entry name" value="DUF2513"/>
    <property type="match status" value="1"/>
</dbReference>
<reference evidence="1 2" key="1">
    <citation type="journal article" date="2014" name="Antonie Van Leeuwenhoek">
        <title>Hyphomonas beringensis sp. nov. and Hyphomonas chukchiensis sp. nov., isolated from surface seawater of the Bering Sea and Chukchi Sea.</title>
        <authorList>
            <person name="Li C."/>
            <person name="Lai Q."/>
            <person name="Li G."/>
            <person name="Dong C."/>
            <person name="Wang J."/>
            <person name="Liao Y."/>
            <person name="Shao Z."/>
        </authorList>
    </citation>
    <scope>NUCLEOTIDE SEQUENCE [LARGE SCALE GENOMIC DNA]</scope>
    <source>
        <strain evidence="1 2">PS728</strain>
    </source>
</reference>
<gene>
    <name evidence="1" type="ORF">HPO_17435</name>
</gene>
<dbReference type="eggNOG" id="ENOG5033A72">
    <property type="taxonomic scope" value="Bacteria"/>
</dbReference>
<evidence type="ECO:0000313" key="1">
    <source>
        <dbReference type="EMBL" id="KCZ96954.1"/>
    </source>
</evidence>
<proteinExistence type="predicted"/>
<accession>A0A062VEN7</accession>
<dbReference type="Proteomes" id="UP000027100">
    <property type="component" value="Unassembled WGS sequence"/>
</dbReference>
<dbReference type="PATRIC" id="fig|1280954.3.peg.3520"/>
<organism evidence="1 2">
    <name type="scientific">Hyphomonas polymorpha PS728</name>
    <dbReference type="NCBI Taxonomy" id="1280954"/>
    <lineage>
        <taxon>Bacteria</taxon>
        <taxon>Pseudomonadati</taxon>
        <taxon>Pseudomonadota</taxon>
        <taxon>Alphaproteobacteria</taxon>
        <taxon>Hyphomonadales</taxon>
        <taxon>Hyphomonadaceae</taxon>
        <taxon>Hyphomonas</taxon>
    </lineage>
</organism>
<evidence type="ECO:0000313" key="2">
    <source>
        <dbReference type="Proteomes" id="UP000027100"/>
    </source>
</evidence>
<sequence length="120" mass="13370">MKRDMELIRKILLFVEGIDNVSRFERLEVAGYSSDAIYHHVRILLDQGYLREKGGVSFTYDGVAISGGAMTYEGHDFLDAARSDTIWRKAMDKVTDTTGSVSIDVLKALLIDIGKQTLGL</sequence>
<keyword evidence="2" id="KW-1185">Reference proteome</keyword>
<dbReference type="OrthoDB" id="6960201at2"/>
<dbReference type="EMBL" id="ARYM01000029">
    <property type="protein sequence ID" value="KCZ96954.1"/>
    <property type="molecule type" value="Genomic_DNA"/>
</dbReference>
<protein>
    <recommendedName>
        <fullName evidence="3">DUF2513 domain-containing protein</fullName>
    </recommendedName>
</protein>
<evidence type="ECO:0008006" key="3">
    <source>
        <dbReference type="Google" id="ProtNLM"/>
    </source>
</evidence>
<dbReference type="InterPro" id="IPR019650">
    <property type="entry name" value="DUF2513"/>
</dbReference>